<dbReference type="GeneID" id="90994531"/>
<dbReference type="EMBL" id="FQTY01000022">
    <property type="protein sequence ID" value="SHF13853.1"/>
    <property type="molecule type" value="Genomic_DNA"/>
</dbReference>
<protein>
    <submittedName>
        <fullName evidence="1">Uncharacterized protein</fullName>
    </submittedName>
</protein>
<reference evidence="2" key="1">
    <citation type="submission" date="2016-11" db="EMBL/GenBank/DDBJ databases">
        <authorList>
            <person name="Varghese N."/>
            <person name="Submissions S."/>
        </authorList>
    </citation>
    <scope>NUCLEOTIDE SEQUENCE [LARGE SCALE GENOMIC DNA]</scope>
    <source>
        <strain evidence="2">DSM 18095</strain>
    </source>
</reference>
<sequence>MVILFLLIGISIGISIETVLNKKSNRVKEDLIKTCEELILEHDKNIKLYDEYVELLEGEYIESYKKALDDTLKDNIKLRRKLKAYE</sequence>
<evidence type="ECO:0000313" key="2">
    <source>
        <dbReference type="Proteomes" id="UP000184114"/>
    </source>
</evidence>
<dbReference type="STRING" id="1123404.SAMN02745784_02938"/>
<gene>
    <name evidence="1" type="ORF">SAMN02745784_02938</name>
</gene>
<evidence type="ECO:0000313" key="1">
    <source>
        <dbReference type="EMBL" id="SHF13853.1"/>
    </source>
</evidence>
<dbReference type="AlphaFoldDB" id="A0A1M4Z6Z0"/>
<keyword evidence="2" id="KW-1185">Reference proteome</keyword>
<dbReference type="RefSeq" id="WP_072977695.1">
    <property type="nucleotide sequence ID" value="NZ_FQTY01000022.1"/>
</dbReference>
<accession>A0A1M4Z6Z0</accession>
<dbReference type="Proteomes" id="UP000184114">
    <property type="component" value="Unassembled WGS sequence"/>
</dbReference>
<proteinExistence type="predicted"/>
<name>A0A1M4Z6Z0_9FIRM</name>
<organism evidence="1 2">
    <name type="scientific">Tissierella praeacuta DSM 18095</name>
    <dbReference type="NCBI Taxonomy" id="1123404"/>
    <lineage>
        <taxon>Bacteria</taxon>
        <taxon>Bacillati</taxon>
        <taxon>Bacillota</taxon>
        <taxon>Tissierellia</taxon>
        <taxon>Tissierellales</taxon>
        <taxon>Tissierellaceae</taxon>
        <taxon>Tissierella</taxon>
    </lineage>
</organism>